<dbReference type="AlphaFoldDB" id="A0A2N3HFP9"/>
<dbReference type="RefSeq" id="WP_106661214.1">
    <property type="nucleotide sequence ID" value="NZ_PJEO01000056.1"/>
</dbReference>
<dbReference type="Pfam" id="PF05742">
    <property type="entry name" value="TANGO2"/>
    <property type="match status" value="1"/>
</dbReference>
<reference evidence="1 2" key="1">
    <citation type="submission" date="2017-12" db="EMBL/GenBank/DDBJ databases">
        <title>Confluentibacter flavum sp. nov., isolated from the saline lake.</title>
        <authorList>
            <person name="Yu L."/>
        </authorList>
    </citation>
    <scope>NUCLEOTIDE SEQUENCE [LARGE SCALE GENOMIC DNA]</scope>
    <source>
        <strain evidence="1 2">3B</strain>
    </source>
</reference>
<dbReference type="InterPro" id="IPR008551">
    <property type="entry name" value="TANGO2"/>
</dbReference>
<evidence type="ECO:0008006" key="3">
    <source>
        <dbReference type="Google" id="ProtNLM"/>
    </source>
</evidence>
<evidence type="ECO:0000313" key="2">
    <source>
        <dbReference type="Proteomes" id="UP000233435"/>
    </source>
</evidence>
<dbReference type="PANTHER" id="PTHR17985:SF8">
    <property type="entry name" value="TRANSPORT AND GOLGI ORGANIZATION PROTEIN 2 HOMOLOG"/>
    <property type="match status" value="1"/>
</dbReference>
<organism evidence="1 2">
    <name type="scientific">Confluentibacter flavum</name>
    <dbReference type="NCBI Taxonomy" id="1909700"/>
    <lineage>
        <taxon>Bacteria</taxon>
        <taxon>Pseudomonadati</taxon>
        <taxon>Bacteroidota</taxon>
        <taxon>Flavobacteriia</taxon>
        <taxon>Flavobacteriales</taxon>
        <taxon>Flavobacteriaceae</taxon>
        <taxon>Confluentibacter</taxon>
    </lineage>
</organism>
<evidence type="ECO:0000313" key="1">
    <source>
        <dbReference type="EMBL" id="PKQ43800.1"/>
    </source>
</evidence>
<dbReference type="Proteomes" id="UP000233435">
    <property type="component" value="Unassembled WGS sequence"/>
</dbReference>
<dbReference type="PANTHER" id="PTHR17985">
    <property type="entry name" value="SER/THR-RICH PROTEIN T10 IN DGCR REGION"/>
    <property type="match status" value="1"/>
</dbReference>
<dbReference type="EMBL" id="PJEO01000056">
    <property type="protein sequence ID" value="PKQ43800.1"/>
    <property type="molecule type" value="Genomic_DNA"/>
</dbReference>
<sequence length="241" mass="27537">MCTVTIIPKGKNDFVITSNRDEAPNRTSSSPLFYSVNDVKLLYPKDDLSGGTWIGISEKNRVICVLNGGFVSHKRQSSYRLSRGVVAKDFMISEAIETTIQTYDLTNIEPFTMVIVDWNDTLRFFELVWDGDQKQVKELPLEPQIWSSATLYSEVMRNERLQWFNTFISQNKLNPESLLEFHKTGGAGNEDYGVIMNRGFVKTTSITQVEKTKDALNMHYENLQNKTVTDTVFNLPQTVNE</sequence>
<protein>
    <recommendedName>
        <fullName evidence="3">NRDE family protein</fullName>
    </recommendedName>
</protein>
<keyword evidence="2" id="KW-1185">Reference proteome</keyword>
<comment type="caution">
    <text evidence="1">The sequence shown here is derived from an EMBL/GenBank/DDBJ whole genome shotgun (WGS) entry which is preliminary data.</text>
</comment>
<accession>A0A2N3HFP9</accession>
<proteinExistence type="predicted"/>
<name>A0A2N3HFP9_9FLAO</name>
<dbReference type="OrthoDB" id="4380123at2"/>
<gene>
    <name evidence="1" type="ORF">CSW08_17585</name>
</gene>